<dbReference type="GO" id="GO:0005737">
    <property type="term" value="C:cytoplasm"/>
    <property type="evidence" value="ECO:0007669"/>
    <property type="project" value="TreeGrafter"/>
</dbReference>
<comment type="cofactor">
    <cofactor evidence="1">
        <name>L-ascorbate</name>
        <dbReference type="ChEBI" id="CHEBI:38290"/>
    </cofactor>
</comment>
<comment type="caution">
    <text evidence="15">The sequence shown here is derived from an EMBL/GenBank/DDBJ whole genome shotgun (WGS) entry which is preliminary data.</text>
</comment>
<evidence type="ECO:0000256" key="13">
    <source>
        <dbReference type="SAM" id="MobiDB-lite"/>
    </source>
</evidence>
<dbReference type="GO" id="GO:0005634">
    <property type="term" value="C:nucleus"/>
    <property type="evidence" value="ECO:0007669"/>
    <property type="project" value="UniProtKB-SubCell"/>
</dbReference>
<keyword evidence="5" id="KW-0847">Vitamin C</keyword>
<comment type="catalytic activity">
    <reaction evidence="10">
        <text>[ribosomal protein uS12]-L-proline + 2-oxoglutarate + O2 = [ribosomal protein uS12]-(3S)-3-hydroxy-L-proline + succinate + CO2</text>
        <dbReference type="Rhea" id="RHEA:54156"/>
        <dbReference type="Rhea" id="RHEA-COMP:13816"/>
        <dbReference type="Rhea" id="RHEA-COMP:13818"/>
        <dbReference type="ChEBI" id="CHEBI:15379"/>
        <dbReference type="ChEBI" id="CHEBI:16526"/>
        <dbReference type="ChEBI" id="CHEBI:16810"/>
        <dbReference type="ChEBI" id="CHEBI:30031"/>
        <dbReference type="ChEBI" id="CHEBI:50342"/>
        <dbReference type="ChEBI" id="CHEBI:85428"/>
    </reaction>
</comment>
<evidence type="ECO:0000256" key="4">
    <source>
        <dbReference type="ARBA" id="ARBA00022723"/>
    </source>
</evidence>
<dbReference type="STRING" id="90262.A0A1X2IWH2"/>
<evidence type="ECO:0000313" key="16">
    <source>
        <dbReference type="Proteomes" id="UP000193560"/>
    </source>
</evidence>
<evidence type="ECO:0000256" key="10">
    <source>
        <dbReference type="ARBA" id="ARBA00047444"/>
    </source>
</evidence>
<dbReference type="PANTHER" id="PTHR12117:SF0">
    <property type="entry name" value="PROLYL 3-HYDROXYLASE OGFOD1"/>
    <property type="match status" value="1"/>
</dbReference>
<dbReference type="Pfam" id="PF10637">
    <property type="entry name" value="Ofd1_CTDD"/>
    <property type="match status" value="1"/>
</dbReference>
<comment type="catalytic activity">
    <reaction evidence="11">
        <text>[ribosomal protein uS12]-(3S)-3-hydroxy-L-proline + 2-oxoglutarate + O2 = [ribosomal protein uS12]-(3S)-3,4-dihydroxy-L-proline + succinate + CO2</text>
        <dbReference type="Rhea" id="RHEA:54160"/>
        <dbReference type="Rhea" id="RHEA-COMP:13817"/>
        <dbReference type="Rhea" id="RHEA-COMP:13818"/>
        <dbReference type="ChEBI" id="CHEBI:15379"/>
        <dbReference type="ChEBI" id="CHEBI:16526"/>
        <dbReference type="ChEBI" id="CHEBI:16810"/>
        <dbReference type="ChEBI" id="CHEBI:30031"/>
        <dbReference type="ChEBI" id="CHEBI:85428"/>
        <dbReference type="ChEBI" id="CHEBI:138052"/>
    </reaction>
</comment>
<feature type="compositionally biased region" description="Polar residues" evidence="13">
    <location>
        <begin position="1"/>
        <end position="12"/>
    </location>
</feature>
<dbReference type="InterPro" id="IPR005123">
    <property type="entry name" value="Oxoglu/Fe-dep_dioxygenase_dom"/>
</dbReference>
<dbReference type="PROSITE" id="PS51471">
    <property type="entry name" value="FE2OG_OXY"/>
    <property type="match status" value="1"/>
</dbReference>
<evidence type="ECO:0000256" key="11">
    <source>
        <dbReference type="ARBA" id="ARBA00051966"/>
    </source>
</evidence>
<keyword evidence="9" id="KW-0539">Nucleus</keyword>
<dbReference type="GO" id="GO:0031543">
    <property type="term" value="F:peptidyl-proline dioxygenase activity"/>
    <property type="evidence" value="ECO:0007669"/>
    <property type="project" value="UniProtKB-ARBA"/>
</dbReference>
<dbReference type="Proteomes" id="UP000193560">
    <property type="component" value="Unassembled WGS sequence"/>
</dbReference>
<keyword evidence="16" id="KW-1185">Reference proteome</keyword>
<keyword evidence="7" id="KW-0560">Oxidoreductase</keyword>
<dbReference type="FunFam" id="2.60.120.620:FF:000014">
    <property type="entry name" value="Prolyl 3,4-dihydroxylase TPA1"/>
    <property type="match status" value="1"/>
</dbReference>
<dbReference type="EMBL" id="MCGE01000003">
    <property type="protein sequence ID" value="ORZ23396.1"/>
    <property type="molecule type" value="Genomic_DNA"/>
</dbReference>
<evidence type="ECO:0000259" key="14">
    <source>
        <dbReference type="PROSITE" id="PS51471"/>
    </source>
</evidence>
<dbReference type="InterPro" id="IPR051842">
    <property type="entry name" value="uS12_prolyl_hydroxylase"/>
</dbReference>
<comment type="similarity">
    <text evidence="3">Belongs to the TPA1 family.</text>
</comment>
<dbReference type="InterPro" id="IPR043044">
    <property type="entry name" value="TPA1/Ofd1_C"/>
</dbReference>
<feature type="region of interest" description="Disordered" evidence="13">
    <location>
        <begin position="1"/>
        <end position="20"/>
    </location>
</feature>
<dbReference type="Pfam" id="PF13661">
    <property type="entry name" value="2OG-FeII_Oxy_4"/>
    <property type="match status" value="1"/>
</dbReference>
<dbReference type="InterPro" id="IPR039558">
    <property type="entry name" value="TPA1/OFD1_N"/>
</dbReference>
<evidence type="ECO:0000256" key="6">
    <source>
        <dbReference type="ARBA" id="ARBA00022964"/>
    </source>
</evidence>
<evidence type="ECO:0000256" key="12">
    <source>
        <dbReference type="ARBA" id="ARBA00081607"/>
    </source>
</evidence>
<dbReference type="InterPro" id="IPR019601">
    <property type="entry name" value="Oxoglutarate/Fe-dep_Oase_C"/>
</dbReference>
<reference evidence="15 16" key="1">
    <citation type="submission" date="2016-07" db="EMBL/GenBank/DDBJ databases">
        <title>Pervasive Adenine N6-methylation of Active Genes in Fungi.</title>
        <authorList>
            <consortium name="DOE Joint Genome Institute"/>
            <person name="Mondo S.J."/>
            <person name="Dannebaum R.O."/>
            <person name="Kuo R.C."/>
            <person name="Labutti K."/>
            <person name="Haridas S."/>
            <person name="Kuo A."/>
            <person name="Salamov A."/>
            <person name="Ahrendt S.R."/>
            <person name="Lipzen A."/>
            <person name="Sullivan W."/>
            <person name="Andreopoulos W.B."/>
            <person name="Clum A."/>
            <person name="Lindquist E."/>
            <person name="Daum C."/>
            <person name="Ramamoorthy G.K."/>
            <person name="Gryganskyi A."/>
            <person name="Culley D."/>
            <person name="Magnuson J.K."/>
            <person name="James T.Y."/>
            <person name="O'Malley M.A."/>
            <person name="Stajich J.E."/>
            <person name="Spatafora J.W."/>
            <person name="Visel A."/>
            <person name="Grigoriev I.V."/>
        </authorList>
    </citation>
    <scope>NUCLEOTIDE SEQUENCE [LARGE SCALE GENOMIC DNA]</scope>
    <source>
        <strain evidence="15 16">NRRL 1336</strain>
    </source>
</reference>
<dbReference type="PANTHER" id="PTHR12117">
    <property type="entry name" value="HISTONE ACETYLTRANSFERASE COMPLEX"/>
    <property type="match status" value="1"/>
</dbReference>
<accession>A0A1X2IWH2</accession>
<organism evidence="15 16">
    <name type="scientific">Absidia repens</name>
    <dbReference type="NCBI Taxonomy" id="90262"/>
    <lineage>
        <taxon>Eukaryota</taxon>
        <taxon>Fungi</taxon>
        <taxon>Fungi incertae sedis</taxon>
        <taxon>Mucoromycota</taxon>
        <taxon>Mucoromycotina</taxon>
        <taxon>Mucoromycetes</taxon>
        <taxon>Mucorales</taxon>
        <taxon>Cunninghamellaceae</taxon>
        <taxon>Absidia</taxon>
    </lineage>
</organism>
<dbReference type="Gene3D" id="2.60.120.620">
    <property type="entry name" value="q2cbj1_9rhob like domain"/>
    <property type="match status" value="1"/>
</dbReference>
<dbReference type="GO" id="GO:0010604">
    <property type="term" value="P:positive regulation of macromolecule metabolic process"/>
    <property type="evidence" value="ECO:0007669"/>
    <property type="project" value="UniProtKB-ARBA"/>
</dbReference>
<feature type="domain" description="Fe2OG dioxygenase" evidence="14">
    <location>
        <begin position="143"/>
        <end position="250"/>
    </location>
</feature>
<evidence type="ECO:0000256" key="7">
    <source>
        <dbReference type="ARBA" id="ARBA00023002"/>
    </source>
</evidence>
<protein>
    <recommendedName>
        <fullName evidence="12">uS12 prolyl 3,4-dihydroxylase</fullName>
    </recommendedName>
</protein>
<evidence type="ECO:0000256" key="8">
    <source>
        <dbReference type="ARBA" id="ARBA00023004"/>
    </source>
</evidence>
<dbReference type="SMART" id="SM00702">
    <property type="entry name" value="P4Hc"/>
    <property type="match status" value="1"/>
</dbReference>
<dbReference type="GO" id="GO:0009896">
    <property type="term" value="P:positive regulation of catabolic process"/>
    <property type="evidence" value="ECO:0007669"/>
    <property type="project" value="UniProtKB-ARBA"/>
</dbReference>
<keyword evidence="4" id="KW-0479">Metal-binding</keyword>
<evidence type="ECO:0000256" key="1">
    <source>
        <dbReference type="ARBA" id="ARBA00001961"/>
    </source>
</evidence>
<dbReference type="GO" id="GO:0005506">
    <property type="term" value="F:iron ion binding"/>
    <property type="evidence" value="ECO:0007669"/>
    <property type="project" value="InterPro"/>
</dbReference>
<name>A0A1X2IWH2_9FUNG</name>
<evidence type="ECO:0000256" key="5">
    <source>
        <dbReference type="ARBA" id="ARBA00022896"/>
    </source>
</evidence>
<keyword evidence="6" id="KW-0223">Dioxygenase</keyword>
<gene>
    <name evidence="15" type="ORF">BCR42DRAFT_367078</name>
</gene>
<sequence>MAPTVLQTTSDATLEPDTKRRKTFQDPVQDIFYEGLFNLSTREDMRNAVDKAQPYKHCKIDHLVNDELLRKVRKDILDNVQFTRKETDIYKVNQTGDLANLDGLPADEKERLKHLFQLRNGIYSQEFRDLVSQVTGCGPLSGRKTDMSVNIYDQGCHLLNHDDVIGDRRVSFILYMPDPDEEWKPSYGGALELYPVVEAGKSANEPTVSLPPKWNQFAMFTVLPGYSFHSVEEVVPDGKTRLSIQGWFHFPQEGEVGYDPSNADLLLQGKSSLAQLSEGEQDPFIQYDTIDSTDIEHLSEQDLASLSTWMNTTYLDRINLQGLSENFFETSSLQLQDLLQPDLYNTLISSTHKADKEDGYLEARMPRHGSGVRGQWQVQGSPVSQRFLRLSTKQQQPDAPNATLTADDTTSELFSQLQAHFESTAFRHWLVLVSKLTLKSYRVMTRRFRPGLDYTLASVPIENETSQLLDVTFSLVSRDVPSWQSCEMGGYLCYMDSDDNDDASIYRSSDQEGALLTLPCRGNELSLVLRDEGVMQFIKYVSASAMGSRWDIALEFETQEVD</sequence>
<evidence type="ECO:0000256" key="9">
    <source>
        <dbReference type="ARBA" id="ARBA00023242"/>
    </source>
</evidence>
<dbReference type="GO" id="GO:0031418">
    <property type="term" value="F:L-ascorbic acid binding"/>
    <property type="evidence" value="ECO:0007669"/>
    <property type="project" value="UniProtKB-KW"/>
</dbReference>
<dbReference type="GO" id="GO:0006449">
    <property type="term" value="P:regulation of translational termination"/>
    <property type="evidence" value="ECO:0007669"/>
    <property type="project" value="TreeGrafter"/>
</dbReference>
<keyword evidence="8" id="KW-0408">Iron</keyword>
<dbReference type="Gene3D" id="3.60.130.20">
    <property type="entry name" value="Oxoglutarate/iron-dependent oxygenase, C-terminal degradation domain"/>
    <property type="match status" value="1"/>
</dbReference>
<proteinExistence type="inferred from homology"/>
<dbReference type="OrthoDB" id="430522at2759"/>
<dbReference type="AlphaFoldDB" id="A0A1X2IWH2"/>
<evidence type="ECO:0000313" key="15">
    <source>
        <dbReference type="EMBL" id="ORZ23396.1"/>
    </source>
</evidence>
<evidence type="ECO:0000256" key="2">
    <source>
        <dbReference type="ARBA" id="ARBA00004123"/>
    </source>
</evidence>
<comment type="subcellular location">
    <subcellularLocation>
        <location evidence="2">Nucleus</location>
    </subcellularLocation>
</comment>
<dbReference type="InterPro" id="IPR006620">
    <property type="entry name" value="Pro_4_hyd_alph"/>
</dbReference>
<evidence type="ECO:0000256" key="3">
    <source>
        <dbReference type="ARBA" id="ARBA00007443"/>
    </source>
</evidence>